<evidence type="ECO:0000256" key="1">
    <source>
        <dbReference type="SAM" id="Phobius"/>
    </source>
</evidence>
<keyword evidence="3" id="KW-1185">Reference proteome</keyword>
<accession>A0AAD9JI21</accession>
<dbReference type="Proteomes" id="UP001209878">
    <property type="component" value="Unassembled WGS sequence"/>
</dbReference>
<reference evidence="2" key="1">
    <citation type="journal article" date="2023" name="Mol. Biol. Evol.">
        <title>Third-Generation Sequencing Reveals the Adaptive Role of the Epigenome in Three Deep-Sea Polychaetes.</title>
        <authorList>
            <person name="Perez M."/>
            <person name="Aroh O."/>
            <person name="Sun Y."/>
            <person name="Lan Y."/>
            <person name="Juniper S.K."/>
            <person name="Young C.R."/>
            <person name="Angers B."/>
            <person name="Qian P.Y."/>
        </authorList>
    </citation>
    <scope>NUCLEOTIDE SEQUENCE</scope>
    <source>
        <strain evidence="2">R07B-5</strain>
    </source>
</reference>
<evidence type="ECO:0000313" key="3">
    <source>
        <dbReference type="Proteomes" id="UP001209878"/>
    </source>
</evidence>
<organism evidence="2 3">
    <name type="scientific">Ridgeia piscesae</name>
    <name type="common">Tubeworm</name>
    <dbReference type="NCBI Taxonomy" id="27915"/>
    <lineage>
        <taxon>Eukaryota</taxon>
        <taxon>Metazoa</taxon>
        <taxon>Spiralia</taxon>
        <taxon>Lophotrochozoa</taxon>
        <taxon>Annelida</taxon>
        <taxon>Polychaeta</taxon>
        <taxon>Sedentaria</taxon>
        <taxon>Canalipalpata</taxon>
        <taxon>Sabellida</taxon>
        <taxon>Siboglinidae</taxon>
        <taxon>Ridgeia</taxon>
    </lineage>
</organism>
<comment type="caution">
    <text evidence="2">The sequence shown here is derived from an EMBL/GenBank/DDBJ whole genome shotgun (WGS) entry which is preliminary data.</text>
</comment>
<feature type="transmembrane region" description="Helical" evidence="1">
    <location>
        <begin position="6"/>
        <end position="26"/>
    </location>
</feature>
<proteinExistence type="predicted"/>
<dbReference type="EMBL" id="JAODUO010002313">
    <property type="protein sequence ID" value="KAK2153391.1"/>
    <property type="molecule type" value="Genomic_DNA"/>
</dbReference>
<keyword evidence="1" id="KW-0472">Membrane</keyword>
<protein>
    <submittedName>
        <fullName evidence="2">Uncharacterized protein</fullName>
    </submittedName>
</protein>
<sequence>MCSWLFNNVSFLSYFIKLTSSALHVFRCHIRRKMATGSHSDESIVNLNGVDICSSGLRNFAGLTGALLLVGIVANA</sequence>
<name>A0AAD9JI21_RIDPI</name>
<keyword evidence="1" id="KW-1133">Transmembrane helix</keyword>
<dbReference type="AlphaFoldDB" id="A0AAD9JI21"/>
<gene>
    <name evidence="2" type="ORF">NP493_2318g00017</name>
</gene>
<evidence type="ECO:0000313" key="2">
    <source>
        <dbReference type="EMBL" id="KAK2153391.1"/>
    </source>
</evidence>
<keyword evidence="1" id="KW-0812">Transmembrane</keyword>